<evidence type="ECO:0000313" key="2">
    <source>
        <dbReference type="EMBL" id="JAI05732.1"/>
    </source>
</evidence>
<feature type="region of interest" description="Disordered" evidence="1">
    <location>
        <begin position="1"/>
        <end position="29"/>
    </location>
</feature>
<name>A0A0E9XTL8_ANGAN</name>
<dbReference type="EMBL" id="GBXM01002846">
    <property type="protein sequence ID" value="JAI05732.1"/>
    <property type="molecule type" value="Transcribed_RNA"/>
</dbReference>
<dbReference type="AlphaFoldDB" id="A0A0E9XTL8"/>
<evidence type="ECO:0000256" key="1">
    <source>
        <dbReference type="SAM" id="MobiDB-lite"/>
    </source>
</evidence>
<sequence>MMQLWQITSPPTETELPSSISAKVSPQND</sequence>
<accession>A0A0E9XTL8</accession>
<organism evidence="2">
    <name type="scientific">Anguilla anguilla</name>
    <name type="common">European freshwater eel</name>
    <name type="synonym">Muraena anguilla</name>
    <dbReference type="NCBI Taxonomy" id="7936"/>
    <lineage>
        <taxon>Eukaryota</taxon>
        <taxon>Metazoa</taxon>
        <taxon>Chordata</taxon>
        <taxon>Craniata</taxon>
        <taxon>Vertebrata</taxon>
        <taxon>Euteleostomi</taxon>
        <taxon>Actinopterygii</taxon>
        <taxon>Neopterygii</taxon>
        <taxon>Teleostei</taxon>
        <taxon>Anguilliformes</taxon>
        <taxon>Anguillidae</taxon>
        <taxon>Anguilla</taxon>
    </lineage>
</organism>
<reference evidence="2" key="1">
    <citation type="submission" date="2014-11" db="EMBL/GenBank/DDBJ databases">
        <authorList>
            <person name="Amaro Gonzalez C."/>
        </authorList>
    </citation>
    <scope>NUCLEOTIDE SEQUENCE</scope>
</reference>
<proteinExistence type="predicted"/>
<protein>
    <submittedName>
        <fullName evidence="2">Uncharacterized protein</fullName>
    </submittedName>
</protein>
<reference evidence="2" key="2">
    <citation type="journal article" date="2015" name="Fish Shellfish Immunol.">
        <title>Early steps in the European eel (Anguilla anguilla)-Vibrio vulnificus interaction in the gills: Role of the RtxA13 toxin.</title>
        <authorList>
            <person name="Callol A."/>
            <person name="Pajuelo D."/>
            <person name="Ebbesson L."/>
            <person name="Teles M."/>
            <person name="MacKenzie S."/>
            <person name="Amaro C."/>
        </authorList>
    </citation>
    <scope>NUCLEOTIDE SEQUENCE</scope>
</reference>